<evidence type="ECO:0000313" key="14">
    <source>
        <dbReference type="EMBL" id="SUZ13709.1"/>
    </source>
</evidence>
<dbReference type="Gene3D" id="3.40.50.800">
    <property type="entry name" value="Anticodon-binding domain"/>
    <property type="match status" value="1"/>
</dbReference>
<dbReference type="GO" id="GO:0005524">
    <property type="term" value="F:ATP binding"/>
    <property type="evidence" value="ECO:0007669"/>
    <property type="project" value="UniProtKB-KW"/>
</dbReference>
<evidence type="ECO:0000256" key="8">
    <source>
        <dbReference type="ARBA" id="ARBA00022946"/>
    </source>
</evidence>
<proteinExistence type="inferred from homology"/>
<dbReference type="InterPro" id="IPR004154">
    <property type="entry name" value="Anticodon-bd"/>
</dbReference>
<dbReference type="GO" id="GO:0005759">
    <property type="term" value="C:mitochondrial matrix"/>
    <property type="evidence" value="ECO:0007669"/>
    <property type="project" value="UniProtKB-SubCell"/>
</dbReference>
<dbReference type="FunFam" id="3.30.930.10:FF:000039">
    <property type="entry name" value="Threonyl-tRNA synthetase, mitochondrial"/>
    <property type="match status" value="1"/>
</dbReference>
<keyword evidence="10" id="KW-0030">Aminoacyl-tRNA synthetase</keyword>
<dbReference type="PANTHER" id="PTHR11451:SF50">
    <property type="entry name" value="THREONINE--TRNA LIGASE, MITOCHONDRIAL"/>
    <property type="match status" value="1"/>
</dbReference>
<evidence type="ECO:0000256" key="7">
    <source>
        <dbReference type="ARBA" id="ARBA00022917"/>
    </source>
</evidence>
<dbReference type="InterPro" id="IPR006195">
    <property type="entry name" value="aa-tRNA-synth_II"/>
</dbReference>
<name>A0A381LIG9_BLUGR</name>
<dbReference type="PRINTS" id="PR01047">
    <property type="entry name" value="TRNASYNTHTHR"/>
</dbReference>
<dbReference type="AlphaFoldDB" id="A0A381LIG9"/>
<reference evidence="14" key="1">
    <citation type="submission" date="2018-07" db="EMBL/GenBank/DDBJ databases">
        <authorList>
            <person name="Quirk P.G."/>
            <person name="Krulwich T.A."/>
        </authorList>
    </citation>
    <scope>NUCLEOTIDE SEQUENCE</scope>
    <source>
        <strain evidence="14">96224</strain>
    </source>
</reference>
<comment type="catalytic activity">
    <reaction evidence="12">
        <text>tRNA(Thr) + L-threonine + ATP = L-threonyl-tRNA(Thr) + AMP + diphosphate + H(+)</text>
        <dbReference type="Rhea" id="RHEA:24624"/>
        <dbReference type="Rhea" id="RHEA-COMP:9670"/>
        <dbReference type="Rhea" id="RHEA-COMP:9704"/>
        <dbReference type="ChEBI" id="CHEBI:15378"/>
        <dbReference type="ChEBI" id="CHEBI:30616"/>
        <dbReference type="ChEBI" id="CHEBI:33019"/>
        <dbReference type="ChEBI" id="CHEBI:57926"/>
        <dbReference type="ChEBI" id="CHEBI:78442"/>
        <dbReference type="ChEBI" id="CHEBI:78534"/>
        <dbReference type="ChEBI" id="CHEBI:456215"/>
        <dbReference type="EC" id="6.1.1.3"/>
    </reaction>
</comment>
<evidence type="ECO:0000256" key="12">
    <source>
        <dbReference type="ARBA" id="ARBA00049515"/>
    </source>
</evidence>
<feature type="domain" description="Aminoacyl-transfer RNA synthetases class-II family profile" evidence="13">
    <location>
        <begin position="87"/>
        <end position="386"/>
    </location>
</feature>
<accession>A0A381LIG9</accession>
<evidence type="ECO:0000256" key="4">
    <source>
        <dbReference type="ARBA" id="ARBA00022598"/>
    </source>
</evidence>
<dbReference type="SUPFAM" id="SSF55681">
    <property type="entry name" value="Class II aaRS and biotin synthetases"/>
    <property type="match status" value="1"/>
</dbReference>
<dbReference type="GO" id="GO:0004829">
    <property type="term" value="F:threonine-tRNA ligase activity"/>
    <property type="evidence" value="ECO:0007669"/>
    <property type="project" value="UniProtKB-EC"/>
</dbReference>
<sequence length="539" mass="60503">MRSFCTICTTSVRVPYRKGLYRNIGKLTPLRQNLSSARESELKALTTKSDETQKNLSTLNPDHRELGIQQELFTTSKFCPGTPIFLPNGTKIFNKLIEYLRSQYEVFGFQEVLTPTIFKKSLWETSGHWDNYAEDMYAVTGRRTLRAQDGESEVQDEPYGLKPMNCPCHCLIFASKGRSYRDLPLRYADFSSLHRNEVAGALSGLTRVKRFHQDDGHIFCRPSQIKGEIRRTLDFVKLTYEVLGLGPYRLVLSTRPSGGFIGTEEEWDNAELALKESLDASGLDWKVNEGDGAFYGPKIDIVLQSSADKKEHQTATIQLDFQLPKRFGLRYQAPAPDVEKKGLVCTDSSLLSVEGPVTPVLIHRAVLGSVERIMALLIEHYNGHWPFWLNPNQAAIITVNDSAETLEYAGEVSRALQGLGKIDSDQASRQSERGIPRDLASISIEVFDKPIGVNHKIAAAKRQRYGIIVLIGPKEVQSGTISVDLSGIPIRNRYTDKILQMISTKANQYVPGQDMKWELILSLVLLDIEETLMAASDRS</sequence>
<comment type="subcellular location">
    <subcellularLocation>
        <location evidence="1">Mitochondrion matrix</location>
    </subcellularLocation>
</comment>
<evidence type="ECO:0000256" key="9">
    <source>
        <dbReference type="ARBA" id="ARBA00023128"/>
    </source>
</evidence>
<dbReference type="SUPFAM" id="SSF52954">
    <property type="entry name" value="Class II aaRS ABD-related"/>
    <property type="match status" value="1"/>
</dbReference>
<dbReference type="OrthoDB" id="5423599at2759"/>
<dbReference type="GO" id="GO:0006435">
    <property type="term" value="P:threonyl-tRNA aminoacylation"/>
    <property type="evidence" value="ECO:0007669"/>
    <property type="project" value="InterPro"/>
</dbReference>
<evidence type="ECO:0000256" key="3">
    <source>
        <dbReference type="ARBA" id="ARBA00013163"/>
    </source>
</evidence>
<keyword evidence="6" id="KW-0067">ATP-binding</keyword>
<keyword evidence="5" id="KW-0547">Nucleotide-binding</keyword>
<evidence type="ECO:0000256" key="6">
    <source>
        <dbReference type="ARBA" id="ARBA00022840"/>
    </source>
</evidence>
<evidence type="ECO:0000259" key="13">
    <source>
        <dbReference type="PROSITE" id="PS50862"/>
    </source>
</evidence>
<organism evidence="14">
    <name type="scientific">Blumeria graminis f. sp. tritici 96224</name>
    <dbReference type="NCBI Taxonomy" id="1268274"/>
    <lineage>
        <taxon>Eukaryota</taxon>
        <taxon>Fungi</taxon>
        <taxon>Dikarya</taxon>
        <taxon>Ascomycota</taxon>
        <taxon>Pezizomycotina</taxon>
        <taxon>Leotiomycetes</taxon>
        <taxon>Erysiphales</taxon>
        <taxon>Erysiphaceae</taxon>
        <taxon>Blumeria</taxon>
    </lineage>
</organism>
<keyword evidence="8" id="KW-0809">Transit peptide</keyword>
<evidence type="ECO:0000256" key="1">
    <source>
        <dbReference type="ARBA" id="ARBA00004305"/>
    </source>
</evidence>
<comment type="similarity">
    <text evidence="2">Belongs to the class-II aminoacyl-tRNA synthetase family.</text>
</comment>
<evidence type="ECO:0000256" key="5">
    <source>
        <dbReference type="ARBA" id="ARBA00022741"/>
    </source>
</evidence>
<gene>
    <name evidence="14" type="ORF">BGT96224V2_LOCUS6888</name>
</gene>
<dbReference type="Pfam" id="PF00587">
    <property type="entry name" value="tRNA-synt_2b"/>
    <property type="match status" value="1"/>
</dbReference>
<dbReference type="InterPro" id="IPR036621">
    <property type="entry name" value="Anticodon-bd_dom_sf"/>
</dbReference>
<evidence type="ECO:0000256" key="10">
    <source>
        <dbReference type="ARBA" id="ARBA00023146"/>
    </source>
</evidence>
<keyword evidence="7" id="KW-0648">Protein biosynthesis</keyword>
<dbReference type="PROSITE" id="PS50862">
    <property type="entry name" value="AA_TRNA_LIGASE_II"/>
    <property type="match status" value="1"/>
</dbReference>
<dbReference type="InterPro" id="IPR033728">
    <property type="entry name" value="ThrRS_core"/>
</dbReference>
<keyword evidence="9" id="KW-0496">Mitochondrion</keyword>
<dbReference type="InterPro" id="IPR002314">
    <property type="entry name" value="aa-tRNA-synt_IIb"/>
</dbReference>
<dbReference type="CDD" id="cd00771">
    <property type="entry name" value="ThrRS_core"/>
    <property type="match status" value="1"/>
</dbReference>
<keyword evidence="4" id="KW-0436">Ligase</keyword>
<dbReference type="InterPro" id="IPR002320">
    <property type="entry name" value="Thr-tRNA-ligase_IIa"/>
</dbReference>
<evidence type="ECO:0000256" key="11">
    <source>
        <dbReference type="ARBA" id="ARBA00031900"/>
    </source>
</evidence>
<dbReference type="EMBL" id="UIGY01000247">
    <property type="protein sequence ID" value="SUZ13709.1"/>
    <property type="molecule type" value="Genomic_DNA"/>
</dbReference>
<dbReference type="EC" id="6.1.1.3" evidence="3"/>
<dbReference type="Gene3D" id="3.30.930.10">
    <property type="entry name" value="Bira Bifunctional Protein, Domain 2"/>
    <property type="match status" value="1"/>
</dbReference>
<evidence type="ECO:0000256" key="2">
    <source>
        <dbReference type="ARBA" id="ARBA00008226"/>
    </source>
</evidence>
<dbReference type="Pfam" id="PF03129">
    <property type="entry name" value="HGTP_anticodon"/>
    <property type="match status" value="1"/>
</dbReference>
<dbReference type="InterPro" id="IPR045864">
    <property type="entry name" value="aa-tRNA-synth_II/BPL/LPL"/>
</dbReference>
<protein>
    <recommendedName>
        <fullName evidence="3">threonine--tRNA ligase</fullName>
        <ecNumber evidence="3">6.1.1.3</ecNumber>
    </recommendedName>
    <alternativeName>
        <fullName evidence="11">Threonyl-tRNA synthetase</fullName>
    </alternativeName>
</protein>
<dbReference type="PANTHER" id="PTHR11451">
    <property type="entry name" value="THREONINE-TRNA LIGASE"/>
    <property type="match status" value="1"/>
</dbReference>